<keyword evidence="2" id="KW-1185">Reference proteome</keyword>
<gene>
    <name evidence="1" type="ORF">DESUT3_38400</name>
</gene>
<evidence type="ECO:0000313" key="2">
    <source>
        <dbReference type="Proteomes" id="UP001319827"/>
    </source>
</evidence>
<reference evidence="1 2" key="2">
    <citation type="journal article" date="2021" name="Int. J. Syst. Evol. Microbiol.">
        <title>Isolation and Polyphasic Characterization of Desulfuromonas versatilis sp. Nov., an Electrogenic Bacteria Capable of Versatile Metabolism Isolated from a Graphene Oxide-Reducing Enrichment Culture.</title>
        <authorList>
            <person name="Xie L."/>
            <person name="Yoshida N."/>
            <person name="Ishii S."/>
            <person name="Meng L."/>
        </authorList>
    </citation>
    <scope>NUCLEOTIDE SEQUENCE [LARGE SCALE GENOMIC DNA]</scope>
    <source>
        <strain evidence="1 2">NIT-T3</strain>
    </source>
</reference>
<reference evidence="1 2" key="1">
    <citation type="journal article" date="2016" name="C (Basel)">
        <title>Selective Growth of and Electricity Production by Marine Exoelectrogenic Bacteria in Self-Aggregated Hydrogel of Microbially Reduced Graphene Oxide.</title>
        <authorList>
            <person name="Yoshida N."/>
            <person name="Goto Y."/>
            <person name="Miyata Y."/>
        </authorList>
    </citation>
    <scope>NUCLEOTIDE SEQUENCE [LARGE SCALE GENOMIC DNA]</scope>
    <source>
        <strain evidence="1 2">NIT-T3</strain>
    </source>
</reference>
<sequence>MIQLNINAEERQILLEVLSADISDLRMEISGTDALDYREALKKRKAALKKVVSALQ</sequence>
<name>A0ABN6E325_9BACT</name>
<organism evidence="1 2">
    <name type="scientific">Desulfuromonas versatilis</name>
    <dbReference type="NCBI Taxonomy" id="2802975"/>
    <lineage>
        <taxon>Bacteria</taxon>
        <taxon>Pseudomonadati</taxon>
        <taxon>Thermodesulfobacteriota</taxon>
        <taxon>Desulfuromonadia</taxon>
        <taxon>Desulfuromonadales</taxon>
        <taxon>Desulfuromonadaceae</taxon>
        <taxon>Desulfuromonas</taxon>
    </lineage>
</organism>
<proteinExistence type="predicted"/>
<dbReference type="Proteomes" id="UP001319827">
    <property type="component" value="Chromosome"/>
</dbReference>
<protein>
    <submittedName>
        <fullName evidence="1">Uncharacterized protein</fullName>
    </submittedName>
</protein>
<dbReference type="EMBL" id="AP024355">
    <property type="protein sequence ID" value="BCR06771.1"/>
    <property type="molecule type" value="Genomic_DNA"/>
</dbReference>
<evidence type="ECO:0000313" key="1">
    <source>
        <dbReference type="EMBL" id="BCR06771.1"/>
    </source>
</evidence>
<accession>A0ABN6E325</accession>
<dbReference type="RefSeq" id="WP_221250153.1">
    <property type="nucleotide sequence ID" value="NZ_AP024355.1"/>
</dbReference>